<gene>
    <name evidence="4" type="primary">FLNA</name>
    <name evidence="4" type="ORF">BLAG_LOCUS7422</name>
</gene>
<dbReference type="AlphaFoldDB" id="A0A8J9Z0G1"/>
<feature type="compositionally biased region" description="Polar residues" evidence="3">
    <location>
        <begin position="389"/>
        <end position="412"/>
    </location>
</feature>
<feature type="compositionally biased region" description="Polar residues" evidence="3">
    <location>
        <begin position="201"/>
        <end position="210"/>
    </location>
</feature>
<dbReference type="SMART" id="SM00557">
    <property type="entry name" value="IG_FLMN"/>
    <property type="match status" value="1"/>
</dbReference>
<dbReference type="InterPro" id="IPR013783">
    <property type="entry name" value="Ig-like_fold"/>
</dbReference>
<dbReference type="PANTHER" id="PTHR38537">
    <property type="entry name" value="JITTERBUG, ISOFORM N"/>
    <property type="match status" value="1"/>
</dbReference>
<proteinExistence type="inferred from homology"/>
<comment type="similarity">
    <text evidence="1">Belongs to the filamin family.</text>
</comment>
<evidence type="ECO:0000313" key="4">
    <source>
        <dbReference type="EMBL" id="CAH1244912.1"/>
    </source>
</evidence>
<dbReference type="Gene3D" id="2.60.40.10">
    <property type="entry name" value="Immunoglobulins"/>
    <property type="match status" value="2"/>
</dbReference>
<feature type="region of interest" description="Disordered" evidence="3">
    <location>
        <begin position="369"/>
        <end position="417"/>
    </location>
</feature>
<dbReference type="EMBL" id="OV696699">
    <property type="protein sequence ID" value="CAH1244912.1"/>
    <property type="molecule type" value="Genomic_DNA"/>
</dbReference>
<feature type="compositionally biased region" description="Low complexity" evidence="3">
    <location>
        <begin position="542"/>
        <end position="553"/>
    </location>
</feature>
<evidence type="ECO:0000313" key="5">
    <source>
        <dbReference type="Proteomes" id="UP000838412"/>
    </source>
</evidence>
<feature type="region of interest" description="Disordered" evidence="3">
    <location>
        <begin position="484"/>
        <end position="566"/>
    </location>
</feature>
<feature type="compositionally biased region" description="Basic and acidic residues" evidence="3">
    <location>
        <begin position="494"/>
        <end position="517"/>
    </location>
</feature>
<reference evidence="4" key="1">
    <citation type="submission" date="2022-01" db="EMBL/GenBank/DDBJ databases">
        <authorList>
            <person name="Braso-Vives M."/>
        </authorList>
    </citation>
    <scope>NUCLEOTIDE SEQUENCE</scope>
</reference>
<feature type="compositionally biased region" description="Basic and acidic residues" evidence="3">
    <location>
        <begin position="220"/>
        <end position="229"/>
    </location>
</feature>
<dbReference type="InterPro" id="IPR044801">
    <property type="entry name" value="Filamin"/>
</dbReference>
<dbReference type="InterPro" id="IPR014756">
    <property type="entry name" value="Ig_E-set"/>
</dbReference>
<evidence type="ECO:0000256" key="2">
    <source>
        <dbReference type="ARBA" id="ARBA00022737"/>
    </source>
</evidence>
<protein>
    <submittedName>
        <fullName evidence="4">FLNA protein</fullName>
    </submittedName>
</protein>
<evidence type="ECO:0000256" key="3">
    <source>
        <dbReference type="SAM" id="MobiDB-lite"/>
    </source>
</evidence>
<dbReference type="Pfam" id="PF00630">
    <property type="entry name" value="Filamin"/>
    <property type="match status" value="1"/>
</dbReference>
<keyword evidence="5" id="KW-1185">Reference proteome</keyword>
<dbReference type="InterPro" id="IPR017868">
    <property type="entry name" value="Filamin/ABP280_repeat-like"/>
</dbReference>
<sequence>MATDREVSVRIPKRAFVLLETAVLVDTAYIAGVPVSIEILYKGEPAVQYRSIGNGKIQQFSFTPKRLGAHFVNVLVNGYSLGEPALIDVRSPYYPDAARVRVCGPGLKNGDLDTYRGNIVCETVDAGTGVLMVNVLGPAGTLPVMTTALDGPNCPVAVSFQPPSAGDYYIHIKWTDDHVPGSPFKVELAERRKPGLMSKLFSKSSPNQDAQAPVAGFPPKEGEGEERPPEGPSYEEIDHWVNTGLWSPSSSDSSSSGKENKPISPAIQAEQKAEVSANLKRHQSFITRKYRAIVKRESKRERQAPLKATTEAPESDDMAPSGLNEPSHVAGEVKGQADQNMASKMATDKKENTKPQFVAGVLRKSLRGNKSSYDLNHDGSKVKLDRRMTTSGMISDPNDTQLNNRLSQSQPDLTPERNVQGFVFLGKKAEEEIVQSPSPQIDTKEDGVKSAPKKIQKVSFVENEEVAKDPPNEDETIKVQAQVKGVVASTPNESHVEKPSEEKKHEQNEKRKVKEKTTLCFPKKRKPKKNKSSPVIRKTDKPPSLSSMKSLSKSVERIPSDIGNGTARVSLVRVESIKW</sequence>
<dbReference type="InterPro" id="IPR001298">
    <property type="entry name" value="Filamin/ABP280_rpt"/>
</dbReference>
<feature type="compositionally biased region" description="Basic residues" evidence="3">
    <location>
        <begin position="522"/>
        <end position="531"/>
    </location>
</feature>
<dbReference type="GO" id="GO:0030036">
    <property type="term" value="P:actin cytoskeleton organization"/>
    <property type="evidence" value="ECO:0007669"/>
    <property type="project" value="InterPro"/>
</dbReference>
<dbReference type="PANTHER" id="PTHR38537:SF16">
    <property type="entry name" value="CALPONIN-HOMOLOGY (CH) DOMAIN-CONTAINING PROTEIN"/>
    <property type="match status" value="1"/>
</dbReference>
<accession>A0A8J9Z0G1</accession>
<organism evidence="4 5">
    <name type="scientific">Branchiostoma lanceolatum</name>
    <name type="common">Common lancelet</name>
    <name type="synonym">Amphioxus lanceolatum</name>
    <dbReference type="NCBI Taxonomy" id="7740"/>
    <lineage>
        <taxon>Eukaryota</taxon>
        <taxon>Metazoa</taxon>
        <taxon>Chordata</taxon>
        <taxon>Cephalochordata</taxon>
        <taxon>Leptocardii</taxon>
        <taxon>Amphioxiformes</taxon>
        <taxon>Branchiostomatidae</taxon>
        <taxon>Branchiostoma</taxon>
    </lineage>
</organism>
<dbReference type="SUPFAM" id="SSF81296">
    <property type="entry name" value="E set domains"/>
    <property type="match status" value="2"/>
</dbReference>
<feature type="region of interest" description="Disordered" evidence="3">
    <location>
        <begin position="430"/>
        <end position="454"/>
    </location>
</feature>
<name>A0A8J9Z0G1_BRALA</name>
<evidence type="ECO:0000256" key="1">
    <source>
        <dbReference type="ARBA" id="ARBA00009238"/>
    </source>
</evidence>
<keyword evidence="2" id="KW-0677">Repeat</keyword>
<dbReference type="GO" id="GO:0051015">
    <property type="term" value="F:actin filament binding"/>
    <property type="evidence" value="ECO:0007669"/>
    <property type="project" value="InterPro"/>
</dbReference>
<dbReference type="OrthoDB" id="18740at2759"/>
<feature type="compositionally biased region" description="Basic and acidic residues" evidence="3">
    <location>
        <begin position="375"/>
        <end position="388"/>
    </location>
</feature>
<feature type="region of interest" description="Disordered" evidence="3">
    <location>
        <begin position="199"/>
        <end position="280"/>
    </location>
</feature>
<feature type="compositionally biased region" description="Low complexity" evidence="3">
    <location>
        <begin position="247"/>
        <end position="256"/>
    </location>
</feature>
<dbReference type="Proteomes" id="UP000838412">
    <property type="component" value="Chromosome 14"/>
</dbReference>
<feature type="region of interest" description="Disordered" evidence="3">
    <location>
        <begin position="296"/>
        <end position="356"/>
    </location>
</feature>